<feature type="binding site" evidence="13">
    <location>
        <position position="61"/>
    </location>
    <ligand>
        <name>beta-alanine</name>
        <dbReference type="ChEBI" id="CHEBI:57966"/>
    </ligand>
</feature>
<evidence type="ECO:0000313" key="14">
    <source>
        <dbReference type="EMBL" id="TWT69865.1"/>
    </source>
</evidence>
<accession>A0A5C5Y6H7</accession>
<feature type="binding site" evidence="13">
    <location>
        <begin position="184"/>
        <end position="187"/>
    </location>
    <ligand>
        <name>ATP</name>
        <dbReference type="ChEBI" id="CHEBI:30616"/>
    </ligand>
</feature>
<protein>
    <recommendedName>
        <fullName evidence="5 13">Pantothenate synthetase</fullName>
        <shortName evidence="13">PS</shortName>
        <ecNumber evidence="4 13">6.3.2.1</ecNumber>
    </recommendedName>
    <alternativeName>
        <fullName evidence="13">Pantoate--beta-alanine ligase</fullName>
    </alternativeName>
    <alternativeName>
        <fullName evidence="13">Pantoate-activating enzyme</fullName>
    </alternativeName>
</protein>
<dbReference type="NCBIfam" id="TIGR00018">
    <property type="entry name" value="panC"/>
    <property type="match status" value="1"/>
</dbReference>
<feature type="binding site" evidence="13">
    <location>
        <position position="176"/>
    </location>
    <ligand>
        <name>ATP</name>
        <dbReference type="ChEBI" id="CHEBI:30616"/>
    </ligand>
</feature>
<feature type="active site" description="Proton donor" evidence="13">
    <location>
        <position position="37"/>
    </location>
</feature>
<dbReference type="HAMAP" id="MF_00158">
    <property type="entry name" value="PanC"/>
    <property type="match status" value="1"/>
</dbReference>
<dbReference type="PANTHER" id="PTHR21299">
    <property type="entry name" value="CYTIDYLATE KINASE/PANTOATE-BETA-ALANINE LIGASE"/>
    <property type="match status" value="1"/>
</dbReference>
<comment type="catalytic activity">
    <reaction evidence="11 13">
        <text>(R)-pantoate + beta-alanine + ATP = (R)-pantothenate + AMP + diphosphate + H(+)</text>
        <dbReference type="Rhea" id="RHEA:10912"/>
        <dbReference type="ChEBI" id="CHEBI:15378"/>
        <dbReference type="ChEBI" id="CHEBI:15980"/>
        <dbReference type="ChEBI" id="CHEBI:29032"/>
        <dbReference type="ChEBI" id="CHEBI:30616"/>
        <dbReference type="ChEBI" id="CHEBI:33019"/>
        <dbReference type="ChEBI" id="CHEBI:57966"/>
        <dbReference type="ChEBI" id="CHEBI:456215"/>
        <dbReference type="EC" id="6.3.2.1"/>
    </reaction>
</comment>
<keyword evidence="9 13" id="KW-0547">Nucleotide-binding</keyword>
<dbReference type="InterPro" id="IPR014729">
    <property type="entry name" value="Rossmann-like_a/b/a_fold"/>
</dbReference>
<dbReference type="CDD" id="cd00560">
    <property type="entry name" value="PanC"/>
    <property type="match status" value="1"/>
</dbReference>
<keyword evidence="6 13" id="KW-0963">Cytoplasm</keyword>
<dbReference type="Pfam" id="PF02569">
    <property type="entry name" value="Pantoate_ligase"/>
    <property type="match status" value="1"/>
</dbReference>
<dbReference type="EMBL" id="SJPL01000001">
    <property type="protein sequence ID" value="TWT69865.1"/>
    <property type="molecule type" value="Genomic_DNA"/>
</dbReference>
<feature type="binding site" evidence="13">
    <location>
        <begin position="30"/>
        <end position="37"/>
    </location>
    <ligand>
        <name>ATP</name>
        <dbReference type="ChEBI" id="CHEBI:30616"/>
    </ligand>
</feature>
<feature type="binding site" evidence="13">
    <location>
        <begin position="147"/>
        <end position="150"/>
    </location>
    <ligand>
        <name>ATP</name>
        <dbReference type="ChEBI" id="CHEBI:30616"/>
    </ligand>
</feature>
<comment type="subunit">
    <text evidence="13">Homodimer.</text>
</comment>
<dbReference type="EC" id="6.3.2.1" evidence="4 13"/>
<dbReference type="PANTHER" id="PTHR21299:SF1">
    <property type="entry name" value="PANTOATE--BETA-ALANINE LIGASE"/>
    <property type="match status" value="1"/>
</dbReference>
<evidence type="ECO:0000256" key="3">
    <source>
        <dbReference type="ARBA" id="ARBA00009256"/>
    </source>
</evidence>
<dbReference type="GO" id="GO:0015940">
    <property type="term" value="P:pantothenate biosynthetic process"/>
    <property type="evidence" value="ECO:0007669"/>
    <property type="project" value="UniProtKB-UniRule"/>
</dbReference>
<proteinExistence type="inferred from homology"/>
<comment type="similarity">
    <text evidence="3 13">Belongs to the pantothenate synthetase family.</text>
</comment>
<gene>
    <name evidence="13 14" type="primary">panC</name>
    <name evidence="14" type="ORF">Pan14r_21610</name>
</gene>
<comment type="caution">
    <text evidence="14">The sequence shown here is derived from an EMBL/GenBank/DDBJ whole genome shotgun (WGS) entry which is preliminary data.</text>
</comment>
<keyword evidence="8 13" id="KW-0566">Pantothenate biosynthesis</keyword>
<feature type="binding site" evidence="13">
    <location>
        <position position="61"/>
    </location>
    <ligand>
        <name>(R)-pantoate</name>
        <dbReference type="ChEBI" id="CHEBI:15980"/>
    </ligand>
</feature>
<evidence type="ECO:0000256" key="12">
    <source>
        <dbReference type="ARBA" id="ARBA00055042"/>
    </source>
</evidence>
<evidence type="ECO:0000256" key="13">
    <source>
        <dbReference type="HAMAP-Rule" id="MF_00158"/>
    </source>
</evidence>
<evidence type="ECO:0000256" key="7">
    <source>
        <dbReference type="ARBA" id="ARBA00022598"/>
    </source>
</evidence>
<dbReference type="GO" id="GO:0005829">
    <property type="term" value="C:cytosol"/>
    <property type="evidence" value="ECO:0007669"/>
    <property type="project" value="TreeGrafter"/>
</dbReference>
<comment type="pathway">
    <text evidence="2 13">Cofactor biosynthesis; (R)-pantothenate biosynthesis; (R)-pantothenate from (R)-pantoate and beta-alanine: step 1/1.</text>
</comment>
<sequence>MQVFQQIDEARNWVRQQRAAGHRTALVPTMGALHQGHLSLVELGRQRCEKTIATIFVNPTQFGPGEDFEQYPRLPEEDLQLLRQVGTDAVFLPDAAAMYPTGFSTAVSPPDVAGDLEGRLRPGHFSGVATVVLKLFQILPATHAVFGRKDYQQLLVIAAMVRDLNVDIEIIDAPIVREADGLALSSRNRYLSQDERQSAKRLSAALQACCDAFADGNRDADDLQSIMHAVLTESGKSHPPVDSIDYAVVRGADDLRVLNTVTADAVALIAAKVGSTRLIDNRVIGNTH</sequence>
<evidence type="ECO:0000313" key="15">
    <source>
        <dbReference type="Proteomes" id="UP000317238"/>
    </source>
</evidence>
<dbReference type="UniPathway" id="UPA00028">
    <property type="reaction ID" value="UER00005"/>
</dbReference>
<organism evidence="14 15">
    <name type="scientific">Crateriforma conspicua</name>
    <dbReference type="NCBI Taxonomy" id="2527996"/>
    <lineage>
        <taxon>Bacteria</taxon>
        <taxon>Pseudomonadati</taxon>
        <taxon>Planctomycetota</taxon>
        <taxon>Planctomycetia</taxon>
        <taxon>Planctomycetales</taxon>
        <taxon>Planctomycetaceae</taxon>
        <taxon>Crateriforma</taxon>
    </lineage>
</organism>
<keyword evidence="7 13" id="KW-0436">Ligase</keyword>
<comment type="subcellular location">
    <subcellularLocation>
        <location evidence="1 13">Cytoplasm</location>
    </subcellularLocation>
</comment>
<evidence type="ECO:0000256" key="1">
    <source>
        <dbReference type="ARBA" id="ARBA00004496"/>
    </source>
</evidence>
<evidence type="ECO:0000256" key="8">
    <source>
        <dbReference type="ARBA" id="ARBA00022655"/>
    </source>
</evidence>
<evidence type="ECO:0000256" key="9">
    <source>
        <dbReference type="ARBA" id="ARBA00022741"/>
    </source>
</evidence>
<dbReference type="RefSeq" id="WP_146439077.1">
    <property type="nucleotide sequence ID" value="NZ_SJPL01000001.1"/>
</dbReference>
<evidence type="ECO:0000256" key="11">
    <source>
        <dbReference type="ARBA" id="ARBA00048258"/>
    </source>
</evidence>
<dbReference type="Proteomes" id="UP000317238">
    <property type="component" value="Unassembled WGS sequence"/>
</dbReference>
<name>A0A5C5Y6H7_9PLAN</name>
<dbReference type="InterPro" id="IPR042176">
    <property type="entry name" value="Pantoate_ligase_C"/>
</dbReference>
<dbReference type="Gene3D" id="3.40.50.620">
    <property type="entry name" value="HUPs"/>
    <property type="match status" value="1"/>
</dbReference>
<dbReference type="AlphaFoldDB" id="A0A5C5Y6H7"/>
<keyword evidence="10 13" id="KW-0067">ATP-binding</keyword>
<dbReference type="GO" id="GO:0004592">
    <property type="term" value="F:pantoate-beta-alanine ligase activity"/>
    <property type="evidence" value="ECO:0007669"/>
    <property type="project" value="UniProtKB-UniRule"/>
</dbReference>
<dbReference type="FunFam" id="3.40.50.620:FF:000114">
    <property type="entry name" value="Pantothenate synthetase"/>
    <property type="match status" value="1"/>
</dbReference>
<dbReference type="Gene3D" id="3.30.1300.10">
    <property type="entry name" value="Pantoate-beta-alanine ligase, C-terminal domain"/>
    <property type="match status" value="1"/>
</dbReference>
<keyword evidence="15" id="KW-1185">Reference proteome</keyword>
<evidence type="ECO:0000256" key="6">
    <source>
        <dbReference type="ARBA" id="ARBA00022490"/>
    </source>
</evidence>
<reference evidence="14 15" key="1">
    <citation type="submission" date="2019-02" db="EMBL/GenBank/DDBJ databases">
        <title>Deep-cultivation of Planctomycetes and their phenomic and genomic characterization uncovers novel biology.</title>
        <authorList>
            <person name="Wiegand S."/>
            <person name="Jogler M."/>
            <person name="Boedeker C."/>
            <person name="Pinto D."/>
            <person name="Vollmers J."/>
            <person name="Rivas-Marin E."/>
            <person name="Kohn T."/>
            <person name="Peeters S.H."/>
            <person name="Heuer A."/>
            <person name="Rast P."/>
            <person name="Oberbeckmann S."/>
            <person name="Bunk B."/>
            <person name="Jeske O."/>
            <person name="Meyerdierks A."/>
            <person name="Storesund J.E."/>
            <person name="Kallscheuer N."/>
            <person name="Luecker S."/>
            <person name="Lage O.M."/>
            <person name="Pohl T."/>
            <person name="Merkel B.J."/>
            <person name="Hornburger P."/>
            <person name="Mueller R.-W."/>
            <person name="Bruemmer F."/>
            <person name="Labrenz M."/>
            <person name="Spormann A.M."/>
            <person name="Op Den Camp H."/>
            <person name="Overmann J."/>
            <person name="Amann R."/>
            <person name="Jetten M.S.M."/>
            <person name="Mascher T."/>
            <person name="Medema M.H."/>
            <person name="Devos D.P."/>
            <person name="Kaster A.-K."/>
            <person name="Ovreas L."/>
            <person name="Rohde M."/>
            <person name="Galperin M.Y."/>
            <person name="Jogler C."/>
        </authorList>
    </citation>
    <scope>NUCLEOTIDE SEQUENCE [LARGE SCALE GENOMIC DNA]</scope>
    <source>
        <strain evidence="14 15">Pan14r</strain>
    </source>
</reference>
<evidence type="ECO:0000256" key="5">
    <source>
        <dbReference type="ARBA" id="ARBA00014155"/>
    </source>
</evidence>
<dbReference type="OrthoDB" id="9773087at2"/>
<comment type="miscellaneous">
    <text evidence="13">The reaction proceeds by a bi uni uni bi ping pong mechanism.</text>
</comment>
<dbReference type="GO" id="GO:0005524">
    <property type="term" value="F:ATP binding"/>
    <property type="evidence" value="ECO:0007669"/>
    <property type="project" value="UniProtKB-KW"/>
</dbReference>
<dbReference type="SUPFAM" id="SSF52374">
    <property type="entry name" value="Nucleotidylyl transferase"/>
    <property type="match status" value="1"/>
</dbReference>
<dbReference type="InterPro" id="IPR003721">
    <property type="entry name" value="Pantoate_ligase"/>
</dbReference>
<comment type="function">
    <text evidence="12 13">Catalyzes the condensation of pantoate with beta-alanine in an ATP-dependent reaction via a pantoyl-adenylate intermediate.</text>
</comment>
<evidence type="ECO:0000256" key="10">
    <source>
        <dbReference type="ARBA" id="ARBA00022840"/>
    </source>
</evidence>
<evidence type="ECO:0000256" key="2">
    <source>
        <dbReference type="ARBA" id="ARBA00004990"/>
    </source>
</evidence>
<feature type="binding site" evidence="13">
    <location>
        <position position="153"/>
    </location>
    <ligand>
        <name>(R)-pantoate</name>
        <dbReference type="ChEBI" id="CHEBI:15980"/>
    </ligand>
</feature>
<evidence type="ECO:0000256" key="4">
    <source>
        <dbReference type="ARBA" id="ARBA00012219"/>
    </source>
</evidence>